<feature type="region of interest" description="Disordered" evidence="2">
    <location>
        <begin position="152"/>
        <end position="198"/>
    </location>
</feature>
<dbReference type="AlphaFoldDB" id="R7ZE15"/>
<keyword evidence="3" id="KW-0378">Hydrolase</keyword>
<keyword evidence="3" id="KW-0645">Protease</keyword>
<dbReference type="eggNOG" id="ENOG50331IS">
    <property type="taxonomic scope" value="Bacteria"/>
</dbReference>
<name>R7ZE15_LYSSH</name>
<dbReference type="GO" id="GO:0008233">
    <property type="term" value="F:peptidase activity"/>
    <property type="evidence" value="ECO:0007669"/>
    <property type="project" value="UniProtKB-KW"/>
</dbReference>
<feature type="coiled-coil region" evidence="1">
    <location>
        <begin position="39"/>
        <end position="88"/>
    </location>
</feature>
<dbReference type="RefSeq" id="WP_010859291.1">
    <property type="nucleotide sequence ID" value="NZ_KB933398.1"/>
</dbReference>
<dbReference type="PATRIC" id="fig|1285586.5.peg.2387"/>
<dbReference type="EMBL" id="AQPX01000018">
    <property type="protein sequence ID" value="EON72246.1"/>
    <property type="molecule type" value="Genomic_DNA"/>
</dbReference>
<comment type="caution">
    <text evidence="3">The sequence shown here is derived from an EMBL/GenBank/DDBJ whole genome shotgun (WGS) entry which is preliminary data.</text>
</comment>
<dbReference type="Proteomes" id="UP000013911">
    <property type="component" value="Unassembled WGS sequence"/>
</dbReference>
<keyword evidence="1" id="KW-0175">Coiled coil</keyword>
<dbReference type="GO" id="GO:0006508">
    <property type="term" value="P:proteolysis"/>
    <property type="evidence" value="ECO:0007669"/>
    <property type="project" value="UniProtKB-KW"/>
</dbReference>
<evidence type="ECO:0000256" key="2">
    <source>
        <dbReference type="SAM" id="MobiDB-lite"/>
    </source>
</evidence>
<dbReference type="InterPro" id="IPR009636">
    <property type="entry name" value="SCAF"/>
</dbReference>
<evidence type="ECO:0000313" key="3">
    <source>
        <dbReference type="EMBL" id="EON72246.1"/>
    </source>
</evidence>
<proteinExistence type="predicted"/>
<reference evidence="3 4" key="1">
    <citation type="submission" date="2013-04" db="EMBL/GenBank/DDBJ databases">
        <title>Draft genome of the heavy metal tolerant bacterium Lysinibacillus sphaericus strain OT4b.31.</title>
        <authorList>
            <person name="Pena-Montenegro T.D."/>
            <person name="Dussan J."/>
        </authorList>
    </citation>
    <scope>NUCLEOTIDE SEQUENCE [LARGE SCALE GENOMIC DNA]</scope>
    <source>
        <strain evidence="3 4">OT4b.31</strain>
    </source>
</reference>
<organism evidence="3 4">
    <name type="scientific">Lysinibacillus sphaericus OT4b.31</name>
    <dbReference type="NCBI Taxonomy" id="1285586"/>
    <lineage>
        <taxon>Bacteria</taxon>
        <taxon>Bacillati</taxon>
        <taxon>Bacillota</taxon>
        <taxon>Bacilli</taxon>
        <taxon>Bacillales</taxon>
        <taxon>Bacillaceae</taxon>
        <taxon>Lysinibacillus</taxon>
    </lineage>
</organism>
<dbReference type="HOGENOM" id="CLU_112809_0_1_9"/>
<dbReference type="Pfam" id="PF06810">
    <property type="entry name" value="Phage_scaffold"/>
    <property type="match status" value="1"/>
</dbReference>
<feature type="compositionally biased region" description="Basic and acidic residues" evidence="2">
    <location>
        <begin position="180"/>
        <end position="190"/>
    </location>
</feature>
<evidence type="ECO:0000256" key="1">
    <source>
        <dbReference type="SAM" id="Coils"/>
    </source>
</evidence>
<gene>
    <name evidence="3" type="ORF">H131_11743</name>
</gene>
<accession>R7ZE15</accession>
<sequence>MKKEDLIALGLTEEQAQQVLDGFGTMVPKSRLDDKITEVNDYKQQIADRDTQLEKLKKVDAKGMQDEIDRLQQENQQTKADFESQLSQKDYDFALTEALRTAKAKNPIAVKALLNVEAIKLVNGQLVGLDEQITALKASDDYLFVADGLKGKTHPNPEGGGKPDKNPFSKDNWNLTEQGRLLREEPEKAKQLQASAGQ</sequence>
<protein>
    <submittedName>
        <fullName evidence="3">Scaffold protein gp20 membrane protease membrane protease membrane protease</fullName>
    </submittedName>
</protein>
<dbReference type="OrthoDB" id="2365850at2"/>
<evidence type="ECO:0000313" key="4">
    <source>
        <dbReference type="Proteomes" id="UP000013911"/>
    </source>
</evidence>